<protein>
    <submittedName>
        <fullName evidence="1">Uncharacterized protein</fullName>
    </submittedName>
</protein>
<evidence type="ECO:0000313" key="1">
    <source>
        <dbReference type="EMBL" id="RKO90099.1"/>
    </source>
</evidence>
<gene>
    <name evidence="1" type="ORF">BDK51DRAFT_43505</name>
</gene>
<proteinExistence type="predicted"/>
<name>A0A4P9WBU6_9FUNG</name>
<dbReference type="AlphaFoldDB" id="A0A4P9WBU6"/>
<dbReference type="EMBL" id="KZ995726">
    <property type="protein sequence ID" value="RKO90099.1"/>
    <property type="molecule type" value="Genomic_DNA"/>
</dbReference>
<reference evidence="2" key="1">
    <citation type="journal article" date="2018" name="Nat. Microbiol.">
        <title>Leveraging single-cell genomics to expand the fungal tree of life.</title>
        <authorList>
            <person name="Ahrendt S.R."/>
            <person name="Quandt C.A."/>
            <person name="Ciobanu D."/>
            <person name="Clum A."/>
            <person name="Salamov A."/>
            <person name="Andreopoulos B."/>
            <person name="Cheng J.F."/>
            <person name="Woyke T."/>
            <person name="Pelin A."/>
            <person name="Henrissat B."/>
            <person name="Reynolds N.K."/>
            <person name="Benny G.L."/>
            <person name="Smith M.E."/>
            <person name="James T.Y."/>
            <person name="Grigoriev I.V."/>
        </authorList>
    </citation>
    <scope>NUCLEOTIDE SEQUENCE [LARGE SCALE GENOMIC DNA]</scope>
</reference>
<organism evidence="1 2">
    <name type="scientific">Blyttiomyces helicus</name>
    <dbReference type="NCBI Taxonomy" id="388810"/>
    <lineage>
        <taxon>Eukaryota</taxon>
        <taxon>Fungi</taxon>
        <taxon>Fungi incertae sedis</taxon>
        <taxon>Chytridiomycota</taxon>
        <taxon>Chytridiomycota incertae sedis</taxon>
        <taxon>Chytridiomycetes</taxon>
        <taxon>Chytridiomycetes incertae sedis</taxon>
        <taxon>Blyttiomyces</taxon>
    </lineage>
</organism>
<evidence type="ECO:0000313" key="2">
    <source>
        <dbReference type="Proteomes" id="UP000269721"/>
    </source>
</evidence>
<accession>A0A4P9WBU6</accession>
<sequence>MRQLALAARLYVSDSRGKEADTLAALERKFGSYLSRSSRTSLFHCPLVGLLGYGGQTKTGLARHTNGLPLETKGPVKAIGGQPNRQIEQNRNGPANQFTLARRAAVEMNLEARRNYVSFRILLAVLG</sequence>
<dbReference type="Proteomes" id="UP000269721">
    <property type="component" value="Unassembled WGS sequence"/>
</dbReference>
<keyword evidence="2" id="KW-1185">Reference proteome</keyword>